<gene>
    <name evidence="2" type="ORF">BCIN_10g01740</name>
</gene>
<accession>A0A384JUV0</accession>
<dbReference type="AlphaFoldDB" id="A0A384JUV0"/>
<organism evidence="2 3">
    <name type="scientific">Botryotinia fuckeliana (strain B05.10)</name>
    <name type="common">Noble rot fungus</name>
    <name type="synonym">Botrytis cinerea</name>
    <dbReference type="NCBI Taxonomy" id="332648"/>
    <lineage>
        <taxon>Eukaryota</taxon>
        <taxon>Fungi</taxon>
        <taxon>Dikarya</taxon>
        <taxon>Ascomycota</taxon>
        <taxon>Pezizomycotina</taxon>
        <taxon>Leotiomycetes</taxon>
        <taxon>Helotiales</taxon>
        <taxon>Sclerotiniaceae</taxon>
        <taxon>Botrytis</taxon>
    </lineage>
</organism>
<evidence type="ECO:0000313" key="2">
    <source>
        <dbReference type="EMBL" id="ATZ54154.1"/>
    </source>
</evidence>
<evidence type="ECO:0000256" key="1">
    <source>
        <dbReference type="SAM" id="MobiDB-lite"/>
    </source>
</evidence>
<proteinExistence type="predicted"/>
<keyword evidence="3" id="KW-1185">Reference proteome</keyword>
<reference evidence="2 3" key="2">
    <citation type="journal article" date="2012" name="Eukaryot. Cell">
        <title>Genome update of Botrytis cinerea strains B05.10 and T4.</title>
        <authorList>
            <person name="Staats M."/>
            <person name="van Kan J.A."/>
        </authorList>
    </citation>
    <scope>NUCLEOTIDE SEQUENCE [LARGE SCALE GENOMIC DNA]</scope>
    <source>
        <strain evidence="2 3">B05.10</strain>
    </source>
</reference>
<reference evidence="2 3" key="1">
    <citation type="journal article" date="2011" name="PLoS Genet.">
        <title>Genomic analysis of the necrotrophic fungal pathogens Sclerotinia sclerotiorum and Botrytis cinerea.</title>
        <authorList>
            <person name="Amselem J."/>
            <person name="Cuomo C.A."/>
            <person name="van Kan J.A."/>
            <person name="Viaud M."/>
            <person name="Benito E.P."/>
            <person name="Couloux A."/>
            <person name="Coutinho P.M."/>
            <person name="de Vries R.P."/>
            <person name="Dyer P.S."/>
            <person name="Fillinger S."/>
            <person name="Fournier E."/>
            <person name="Gout L."/>
            <person name="Hahn M."/>
            <person name="Kohn L."/>
            <person name="Lapalu N."/>
            <person name="Plummer K.M."/>
            <person name="Pradier J.M."/>
            <person name="Quevillon E."/>
            <person name="Sharon A."/>
            <person name="Simon A."/>
            <person name="ten Have A."/>
            <person name="Tudzynski B."/>
            <person name="Tudzynski P."/>
            <person name="Wincker P."/>
            <person name="Andrew M."/>
            <person name="Anthouard V."/>
            <person name="Beever R.E."/>
            <person name="Beffa R."/>
            <person name="Benoit I."/>
            <person name="Bouzid O."/>
            <person name="Brault B."/>
            <person name="Chen Z."/>
            <person name="Choquer M."/>
            <person name="Collemare J."/>
            <person name="Cotton P."/>
            <person name="Danchin E.G."/>
            <person name="Da Silva C."/>
            <person name="Gautier A."/>
            <person name="Giraud C."/>
            <person name="Giraud T."/>
            <person name="Gonzalez C."/>
            <person name="Grossetete S."/>
            <person name="Guldener U."/>
            <person name="Henrissat B."/>
            <person name="Howlett B.J."/>
            <person name="Kodira C."/>
            <person name="Kretschmer M."/>
            <person name="Lappartient A."/>
            <person name="Leroch M."/>
            <person name="Levis C."/>
            <person name="Mauceli E."/>
            <person name="Neuveglise C."/>
            <person name="Oeser B."/>
            <person name="Pearson M."/>
            <person name="Poulain J."/>
            <person name="Poussereau N."/>
            <person name="Quesneville H."/>
            <person name="Rascle C."/>
            <person name="Schumacher J."/>
            <person name="Segurens B."/>
            <person name="Sexton A."/>
            <person name="Silva E."/>
            <person name="Sirven C."/>
            <person name="Soanes D.M."/>
            <person name="Talbot N.J."/>
            <person name="Templeton M."/>
            <person name="Yandava C."/>
            <person name="Yarden O."/>
            <person name="Zeng Q."/>
            <person name="Rollins J.A."/>
            <person name="Lebrun M.H."/>
            <person name="Dickman M."/>
        </authorList>
    </citation>
    <scope>NUCLEOTIDE SEQUENCE [LARGE SCALE GENOMIC DNA]</scope>
    <source>
        <strain evidence="2 3">B05.10</strain>
    </source>
</reference>
<evidence type="ECO:0000313" key="3">
    <source>
        <dbReference type="Proteomes" id="UP000001798"/>
    </source>
</evidence>
<dbReference type="Proteomes" id="UP000001798">
    <property type="component" value="Chromosome 10"/>
</dbReference>
<dbReference type="EMBL" id="CP009814">
    <property type="protein sequence ID" value="ATZ54154.1"/>
    <property type="molecule type" value="Genomic_DNA"/>
</dbReference>
<sequence>MWTPPSAQILSFQSTPDPKQYTKEEYETFMNQATTNNQPHTIPSTSSASPSKIVTSTLSSLPQVQSHPTQAQPMGSGVKQVTDFIPLAKTGKEVEEESRASGFQQQVHRHATTDNVEDRNMPDPVQVNYFKVIFDSNVDLRRYKIKLDQINSKDVVKRMWVSDYSKYIVSVGKLYKTFANVPGATVEVFHDRRGRDQSMVPMRSLIIYEGPFQANALNTHVSSINSSFIPDAELGMMDIMSWLRINGYKAQNAAFFDRFHAANGFYSTVDGVIPYNQVPSRGKPTFLIITGFYTSMQPAIGSVLLNVDTLTSALLQQAPTDPRVRPPLFITT</sequence>
<name>A0A384JUV0_BOTFB</name>
<dbReference type="GeneID" id="5436227"/>
<dbReference type="RefSeq" id="XP_024551257.1">
    <property type="nucleotide sequence ID" value="XM_024695463.1"/>
</dbReference>
<protein>
    <submittedName>
        <fullName evidence="2">Uncharacterized protein</fullName>
    </submittedName>
</protein>
<feature type="region of interest" description="Disordered" evidence="1">
    <location>
        <begin position="97"/>
        <end position="120"/>
    </location>
</feature>
<dbReference type="OrthoDB" id="3564976at2759"/>
<dbReference type="VEuPathDB" id="FungiDB:Bcin10g01740"/>
<dbReference type="KEGG" id="bfu:BCIN_10g01740"/>
<reference evidence="2 3" key="3">
    <citation type="journal article" date="2017" name="Mol. Plant Pathol.">
        <title>A gapless genome sequence of the fungus Botrytis cinerea.</title>
        <authorList>
            <person name="Van Kan J.A."/>
            <person name="Stassen J.H."/>
            <person name="Mosbach A."/>
            <person name="Van Der Lee T.A."/>
            <person name="Faino L."/>
            <person name="Farmer A.D."/>
            <person name="Papasotiriou D.G."/>
            <person name="Zhou S."/>
            <person name="Seidl M.F."/>
            <person name="Cottam E."/>
            <person name="Edel D."/>
            <person name="Hahn M."/>
            <person name="Schwartz D.C."/>
            <person name="Dietrich R.A."/>
            <person name="Widdison S."/>
            <person name="Scalliet G."/>
        </authorList>
    </citation>
    <scope>NUCLEOTIDE SEQUENCE [LARGE SCALE GENOMIC DNA]</scope>
    <source>
        <strain evidence="2 3">B05.10</strain>
    </source>
</reference>